<comment type="caution">
    <text evidence="2">The sequence shown here is derived from an EMBL/GenBank/DDBJ whole genome shotgun (WGS) entry which is preliminary data.</text>
</comment>
<feature type="region of interest" description="Disordered" evidence="1">
    <location>
        <begin position="1"/>
        <end position="45"/>
    </location>
</feature>
<sequence length="71" mass="6310">SAGRGTGARGGGRGSAGSGSGAGGSRGSAGGGGGRGGRGGAPDGAIADALRRAGIVTGDQITLDGSGRKRS</sequence>
<name>A0A4S5C702_9ACTN</name>
<proteinExistence type="predicted"/>
<accession>A0A4S5C702</accession>
<dbReference type="EMBL" id="SSXH01000768">
    <property type="protein sequence ID" value="THJ39853.1"/>
    <property type="molecule type" value="Genomic_DNA"/>
</dbReference>
<protein>
    <submittedName>
        <fullName evidence="2">Esterase</fullName>
    </submittedName>
</protein>
<evidence type="ECO:0000313" key="2">
    <source>
        <dbReference type="EMBL" id="THJ39853.1"/>
    </source>
</evidence>
<gene>
    <name evidence="2" type="ORF">E7Y31_20595</name>
</gene>
<keyword evidence="3" id="KW-1185">Reference proteome</keyword>
<feature type="compositionally biased region" description="Gly residues" evidence="1">
    <location>
        <begin position="1"/>
        <end position="42"/>
    </location>
</feature>
<dbReference type="RefSeq" id="WP_207634489.1">
    <property type="nucleotide sequence ID" value="NZ_SSXH01000768.1"/>
</dbReference>
<reference evidence="2 3" key="1">
    <citation type="submission" date="2019-04" db="EMBL/GenBank/DDBJ databases">
        <title>Draft genome sequences for three unisolated Alnus-infective Frankia Sp+ strains, AgTrS, AiOr and AvVan, the first sequenced Frankia strains able to sporulate in-planta.</title>
        <authorList>
            <person name="Bethencourt L."/>
            <person name="Vautrin F."/>
            <person name="Taib N."/>
            <person name="Dubost A."/>
            <person name="Castro-Garcia L."/>
            <person name="Imbaud O."/>
            <person name="Abrouk D."/>
            <person name="Fournier P."/>
            <person name="Briolay J."/>
            <person name="Nguyen A."/>
            <person name="Normand P."/>
            <person name="Fernandez M.P."/>
            <person name="Brochier-Armanet C."/>
            <person name="Herrera-Belaroussi A."/>
        </authorList>
    </citation>
    <scope>NUCLEOTIDE SEQUENCE [LARGE SCALE GENOMIC DNA]</scope>
    <source>
        <strain evidence="2 3">AvVan</strain>
    </source>
</reference>
<dbReference type="AlphaFoldDB" id="A0A4S5C702"/>
<evidence type="ECO:0000256" key="1">
    <source>
        <dbReference type="SAM" id="MobiDB-lite"/>
    </source>
</evidence>
<evidence type="ECO:0000313" key="3">
    <source>
        <dbReference type="Proteomes" id="UP000305282"/>
    </source>
</evidence>
<organism evidence="2 3">
    <name type="scientific">Candidatus Frankia alpina</name>
    <dbReference type="NCBI Taxonomy" id="2699483"/>
    <lineage>
        <taxon>Bacteria</taxon>
        <taxon>Bacillati</taxon>
        <taxon>Actinomycetota</taxon>
        <taxon>Actinomycetes</taxon>
        <taxon>Frankiales</taxon>
        <taxon>Frankiaceae</taxon>
        <taxon>Frankia</taxon>
    </lineage>
</organism>
<feature type="non-terminal residue" evidence="2">
    <location>
        <position position="1"/>
    </location>
</feature>
<dbReference type="Proteomes" id="UP000305282">
    <property type="component" value="Unassembled WGS sequence"/>
</dbReference>